<dbReference type="GO" id="GO:0043565">
    <property type="term" value="F:sequence-specific DNA binding"/>
    <property type="evidence" value="ECO:0007669"/>
    <property type="project" value="TreeGrafter"/>
</dbReference>
<evidence type="ECO:0000256" key="1">
    <source>
        <dbReference type="ARBA" id="ARBA00009437"/>
    </source>
</evidence>
<accession>A0A2S0N4L7</accession>
<reference evidence="3 4" key="1">
    <citation type="submission" date="2018-03" db="EMBL/GenBank/DDBJ databases">
        <title>Genome sequencing of Simplicispira sp.</title>
        <authorList>
            <person name="Kim S.-J."/>
            <person name="Heo J."/>
            <person name="Kwon S.-W."/>
        </authorList>
    </citation>
    <scope>NUCLEOTIDE SEQUENCE [LARGE SCALE GENOMIC DNA]</scope>
    <source>
        <strain evidence="3 4">SC1-8</strain>
    </source>
</reference>
<evidence type="ECO:0000313" key="4">
    <source>
        <dbReference type="Proteomes" id="UP000239326"/>
    </source>
</evidence>
<dbReference type="PANTHER" id="PTHR30537:SF72">
    <property type="entry name" value="LYSR FAMILY TRANSCRIPTIONAL REGULATOR"/>
    <property type="match status" value="1"/>
</dbReference>
<dbReference type="KEGG" id="simp:C6571_05535"/>
<protein>
    <recommendedName>
        <fullName evidence="2">LysR substrate-binding domain-containing protein</fullName>
    </recommendedName>
</protein>
<dbReference type="SUPFAM" id="SSF53850">
    <property type="entry name" value="Periplasmic binding protein-like II"/>
    <property type="match status" value="1"/>
</dbReference>
<dbReference type="Gene3D" id="3.40.190.290">
    <property type="match status" value="1"/>
</dbReference>
<evidence type="ECO:0000313" key="3">
    <source>
        <dbReference type="EMBL" id="AVO43089.1"/>
    </source>
</evidence>
<evidence type="ECO:0000259" key="2">
    <source>
        <dbReference type="Pfam" id="PF03466"/>
    </source>
</evidence>
<dbReference type="InterPro" id="IPR005119">
    <property type="entry name" value="LysR_subst-bd"/>
</dbReference>
<dbReference type="GO" id="GO:0003700">
    <property type="term" value="F:DNA-binding transcription factor activity"/>
    <property type="evidence" value="ECO:0007669"/>
    <property type="project" value="TreeGrafter"/>
</dbReference>
<organism evidence="3 4">
    <name type="scientific">Simplicispira suum</name>
    <dbReference type="NCBI Taxonomy" id="2109915"/>
    <lineage>
        <taxon>Bacteria</taxon>
        <taxon>Pseudomonadati</taxon>
        <taxon>Pseudomonadota</taxon>
        <taxon>Betaproteobacteria</taxon>
        <taxon>Burkholderiales</taxon>
        <taxon>Comamonadaceae</taxon>
        <taxon>Simplicispira</taxon>
    </lineage>
</organism>
<proteinExistence type="inferred from homology"/>
<dbReference type="InterPro" id="IPR058163">
    <property type="entry name" value="LysR-type_TF_proteobact-type"/>
</dbReference>
<sequence length="143" mass="15682">MTQYNYASPGYLLQHGTPQTLSDLMHGGHRMVHYVPALGARPLGWEYTDADARACTLAMPGALQVTNVQAYEAACVAGLGMIQAPRAGMHKHIMEGKLVEVLPALRAPPLQVSLVVAHRRGISRRVRVFMDWLREVLAPCLQA</sequence>
<dbReference type="RefSeq" id="WP_106448064.1">
    <property type="nucleotide sequence ID" value="NZ_CP027669.1"/>
</dbReference>
<gene>
    <name evidence="3" type="ORF">C6571_05535</name>
</gene>
<feature type="domain" description="LysR substrate-binding" evidence="2">
    <location>
        <begin position="6"/>
        <end position="137"/>
    </location>
</feature>
<dbReference type="AlphaFoldDB" id="A0A2S0N4L7"/>
<name>A0A2S0N4L7_9BURK</name>
<dbReference type="EMBL" id="CP027669">
    <property type="protein sequence ID" value="AVO43089.1"/>
    <property type="molecule type" value="Genomic_DNA"/>
</dbReference>
<dbReference type="Proteomes" id="UP000239326">
    <property type="component" value="Chromosome"/>
</dbReference>
<keyword evidence="4" id="KW-1185">Reference proteome</keyword>
<dbReference type="PANTHER" id="PTHR30537">
    <property type="entry name" value="HTH-TYPE TRANSCRIPTIONAL REGULATOR"/>
    <property type="match status" value="1"/>
</dbReference>
<dbReference type="Pfam" id="PF03466">
    <property type="entry name" value="LysR_substrate"/>
    <property type="match status" value="1"/>
</dbReference>
<dbReference type="GO" id="GO:0006351">
    <property type="term" value="P:DNA-templated transcription"/>
    <property type="evidence" value="ECO:0007669"/>
    <property type="project" value="TreeGrafter"/>
</dbReference>
<dbReference type="OrthoDB" id="9076738at2"/>
<comment type="similarity">
    <text evidence="1">Belongs to the LysR transcriptional regulatory family.</text>
</comment>